<evidence type="ECO:0000259" key="26">
    <source>
        <dbReference type="PROSITE" id="PS50853"/>
    </source>
</evidence>
<dbReference type="PROSITE" id="PS51379">
    <property type="entry name" value="4FE4S_FER_2"/>
    <property type="match status" value="1"/>
</dbReference>
<dbReference type="GO" id="GO:0043410">
    <property type="term" value="P:positive regulation of MAPK cascade"/>
    <property type="evidence" value="ECO:0007669"/>
    <property type="project" value="TreeGrafter"/>
</dbReference>
<dbReference type="PROSITE" id="PS00107">
    <property type="entry name" value="PROTEIN_KINASE_ATP"/>
    <property type="match status" value="1"/>
</dbReference>
<evidence type="ECO:0000313" key="28">
    <source>
        <dbReference type="EnsemblMetazoa" id="XP_044313338.1"/>
    </source>
</evidence>
<evidence type="ECO:0000256" key="12">
    <source>
        <dbReference type="ARBA" id="ARBA00022777"/>
    </source>
</evidence>
<evidence type="ECO:0000256" key="17">
    <source>
        <dbReference type="ARBA" id="ARBA00023157"/>
    </source>
</evidence>
<evidence type="ECO:0000256" key="10">
    <source>
        <dbReference type="ARBA" id="ARBA00022737"/>
    </source>
</evidence>
<evidence type="ECO:0000256" key="5">
    <source>
        <dbReference type="ARBA" id="ARBA00022679"/>
    </source>
</evidence>
<dbReference type="InterPro" id="IPR008266">
    <property type="entry name" value="Tyr_kinase_AS"/>
</dbReference>
<gene>
    <name evidence="30" type="primary">LOC108043824</name>
    <name evidence="28" type="synonym">108043824</name>
</gene>
<dbReference type="Pfam" id="PF01030">
    <property type="entry name" value="Recep_L_domain"/>
    <property type="match status" value="2"/>
</dbReference>
<dbReference type="RefSeq" id="XP_016978126.1">
    <property type="nucleotide sequence ID" value="XM_017122637.1"/>
</dbReference>
<dbReference type="Pfam" id="PF00757">
    <property type="entry name" value="Furin-like"/>
    <property type="match status" value="1"/>
</dbReference>
<evidence type="ECO:0000256" key="22">
    <source>
        <dbReference type="ARBA" id="ARBA00069998"/>
    </source>
</evidence>
<feature type="compositionally biased region" description="Low complexity" evidence="24">
    <location>
        <begin position="1688"/>
        <end position="1700"/>
    </location>
</feature>
<dbReference type="FunFam" id="3.30.200.20:FF:000026">
    <property type="entry name" value="Tyrosine-protein kinase receptor"/>
    <property type="match status" value="1"/>
</dbReference>
<dbReference type="FunFam" id="1.10.510.10:FF:000528">
    <property type="entry name" value="Tyrosine-protein kinase receptor"/>
    <property type="match status" value="1"/>
</dbReference>
<feature type="compositionally biased region" description="Acidic residues" evidence="24">
    <location>
        <begin position="2030"/>
        <end position="2050"/>
    </location>
</feature>
<dbReference type="GO" id="GO:0048513">
    <property type="term" value="P:animal organ development"/>
    <property type="evidence" value="ECO:0007669"/>
    <property type="project" value="UniProtKB-ARBA"/>
</dbReference>
<evidence type="ECO:0000256" key="24">
    <source>
        <dbReference type="SAM" id="MobiDB-lite"/>
    </source>
</evidence>
<feature type="region of interest" description="Disordered" evidence="24">
    <location>
        <begin position="1834"/>
        <end position="1855"/>
    </location>
</feature>
<dbReference type="InterPro" id="IPR013783">
    <property type="entry name" value="Ig-like_fold"/>
</dbReference>
<evidence type="ECO:0000256" key="8">
    <source>
        <dbReference type="ARBA" id="ARBA00022723"/>
    </source>
</evidence>
<feature type="domain" description="4Fe-4S ferredoxin-type" evidence="27">
    <location>
        <begin position="629"/>
        <end position="660"/>
    </location>
</feature>
<dbReference type="InterPro" id="IPR002011">
    <property type="entry name" value="Tyr_kinase_rcpt_2_CS"/>
</dbReference>
<evidence type="ECO:0000256" key="11">
    <source>
        <dbReference type="ARBA" id="ARBA00022741"/>
    </source>
</evidence>
<evidence type="ECO:0000256" key="19">
    <source>
        <dbReference type="ARBA" id="ARBA00023180"/>
    </source>
</evidence>
<feature type="compositionally biased region" description="Low complexity" evidence="24">
    <location>
        <begin position="1885"/>
        <end position="1907"/>
    </location>
</feature>
<evidence type="ECO:0000313" key="30">
    <source>
        <dbReference type="RefSeq" id="XP_016978126.1"/>
    </source>
</evidence>
<dbReference type="GO" id="GO:0046872">
    <property type="term" value="F:metal ion binding"/>
    <property type="evidence" value="ECO:0007669"/>
    <property type="project" value="UniProtKB-KW"/>
</dbReference>
<evidence type="ECO:0000259" key="25">
    <source>
        <dbReference type="PROSITE" id="PS50011"/>
    </source>
</evidence>
<dbReference type="GO" id="GO:0005009">
    <property type="term" value="F:insulin receptor activity"/>
    <property type="evidence" value="ECO:0007669"/>
    <property type="project" value="TreeGrafter"/>
</dbReference>
<feature type="region of interest" description="Disordered" evidence="24">
    <location>
        <begin position="136"/>
        <end position="159"/>
    </location>
</feature>
<evidence type="ECO:0000256" key="20">
    <source>
        <dbReference type="ARBA" id="ARBA00023211"/>
    </source>
</evidence>
<dbReference type="PROSITE" id="PS50011">
    <property type="entry name" value="PROTEIN_KINASE_DOM"/>
    <property type="match status" value="1"/>
</dbReference>
<proteinExistence type="predicted"/>
<keyword evidence="11 23" id="KW-0547">Nucleotide-binding</keyword>
<dbReference type="SMART" id="SM00060">
    <property type="entry name" value="FN3"/>
    <property type="match status" value="3"/>
</dbReference>
<keyword evidence="4" id="KW-0597">Phosphoprotein</keyword>
<protein>
    <recommendedName>
        <fullName evidence="22">Insulin-like receptor</fullName>
        <ecNumber evidence="3">2.7.10.1</ecNumber>
    </recommendedName>
</protein>
<evidence type="ECO:0000256" key="3">
    <source>
        <dbReference type="ARBA" id="ARBA00011902"/>
    </source>
</evidence>
<evidence type="ECO:0000256" key="6">
    <source>
        <dbReference type="ARBA" id="ARBA00022685"/>
    </source>
</evidence>
<keyword evidence="6" id="KW-0165">Cleavage on pair of basic residues</keyword>
<dbReference type="GO" id="GO:0009653">
    <property type="term" value="P:anatomical structure morphogenesis"/>
    <property type="evidence" value="ECO:0007669"/>
    <property type="project" value="UniProtKB-ARBA"/>
</dbReference>
<feature type="region of interest" description="Disordered" evidence="24">
    <location>
        <begin position="1056"/>
        <end position="1087"/>
    </location>
</feature>
<keyword evidence="15" id="KW-0472">Membrane</keyword>
<dbReference type="GO" id="GO:0051897">
    <property type="term" value="P:positive regulation of phosphatidylinositol 3-kinase/protein kinase B signal transduction"/>
    <property type="evidence" value="ECO:0007669"/>
    <property type="project" value="TreeGrafter"/>
</dbReference>
<feature type="region of interest" description="Disordered" evidence="24">
    <location>
        <begin position="236"/>
        <end position="260"/>
    </location>
</feature>
<keyword evidence="20" id="KW-0464">Manganese</keyword>
<dbReference type="Gene3D" id="3.80.20.20">
    <property type="entry name" value="Receptor L-domain"/>
    <property type="match status" value="2"/>
</dbReference>
<dbReference type="Gene3D" id="3.30.200.20">
    <property type="entry name" value="Phosphorylase Kinase, domain 1"/>
    <property type="match status" value="1"/>
</dbReference>
<dbReference type="SUPFAM" id="SSF57184">
    <property type="entry name" value="Growth factor receptor domain"/>
    <property type="match status" value="1"/>
</dbReference>
<keyword evidence="8" id="KW-0479">Metal-binding</keyword>
<dbReference type="InterPro" id="IPR011009">
    <property type="entry name" value="Kinase-like_dom_sf"/>
</dbReference>
<dbReference type="InterPro" id="IPR006212">
    <property type="entry name" value="Furin_repeat"/>
</dbReference>
<dbReference type="PANTHER" id="PTHR24416">
    <property type="entry name" value="TYROSINE-PROTEIN KINASE RECEPTOR"/>
    <property type="match status" value="1"/>
</dbReference>
<dbReference type="RefSeq" id="XP_044313338.1">
    <property type="nucleotide sequence ID" value="XM_044457403.1"/>
</dbReference>
<evidence type="ECO:0000256" key="9">
    <source>
        <dbReference type="ARBA" id="ARBA00022729"/>
    </source>
</evidence>
<feature type="region of interest" description="Disordered" evidence="24">
    <location>
        <begin position="2013"/>
        <end position="2131"/>
    </location>
</feature>
<dbReference type="Gene3D" id="1.10.510.10">
    <property type="entry name" value="Transferase(Phosphotransferase) domain 1"/>
    <property type="match status" value="1"/>
</dbReference>
<dbReference type="Gene3D" id="2.60.40.10">
    <property type="entry name" value="Immunoglobulins"/>
    <property type="match status" value="4"/>
</dbReference>
<evidence type="ECO:0000259" key="27">
    <source>
        <dbReference type="PROSITE" id="PS51379"/>
    </source>
</evidence>
<sequence>MQRQATKSKLKREKIKIESEMAATTTDDVLSTIAAAKTITCGSICVLCRQEMLLDSCCCRQAVEANNMSGSSVETNRSSSINKISSESSASGNDIVINNNAARNSCFILKKNTLRLATIPTGFERFCKTKVESTGKKRGLKCSGNRTSEENDEGSLKNNRQQREKFNIFSNCHNILRTLQSLLLLMFNCGIFNKRRRRQQQQPKNVIYTKFLLLLQTLSAATTRLSLNPNNYNQQQQLKHNQQLSSATPHHQQKQQPDKQKRFLHLRHYHPWNSSLIWILAVNLLIIHGTGSVALQQQPQHLPQNNITDKLNALSVSTLSRPPRSQQNEAMQLAQNVTPCKSIDIRNLASQFSQLENCTVIEGFLLINLINDASPLNKSFPRLTEVTEFVVVYRVSGLHSLSKVFPNLSVIRGLYLFDAYALVVYSNLDLTDLGLSKLRSITRGGVRIEKNQKLCFADTIHWKHIMGEGNLTESQVVILGNAKPEDCKDTKCPGKVRIGEDQYSTALSGELSASCRALSPNQTRYCWDSKICQTICPTNCRDNCFDEHTCCHKDCLGGCIRDKNGNQRCIGCRNVSFNNICLESCPKDFYQYDSRCVTAEECIKLKKFESGKEMALVPYRGQCTKRCPKTYKMENNTCVPCPGGKCEKECTSGLIDSLERARVFHGCTIITGDDPLVISIKRDSKAHVMDELESSLSAVHKIQSSLMVHLTYGLTSLKFFKSLTEISGNMSGENKFALYVLENRDLEEIWSPNQTVFIRNGGVFFHFNPKLCVSTINKLLPMLASKPTYFDKRDVATDSNGNRGSCETAALNVTVKTLSSKFAVVMVSSKVEIGDPLKPSNATVIFKDSRAFIGFVFYHMIDPYKNATKSNDDPCDDTWKVSSPEKSGSAILGDLTPYTWYAYYVRTMAISSERTNAESKVEHFMTNADQPSKVTDVVATATSDSKINVTWSYREAPNGKLSRFFIKAKLISRPSRNLNRDYCDEPLAKAMDNELPATTPTKKIPDILSGDCKCAEGSKKTIKKDFDDRTLHTGMEFENTLQNFIFVPKKRENKKELTGNKDAAEGGALDSNAIPNGGAKNSSRPRRDIALEPELNNMYGSVLLRHVRSITDNPDVNLEKGDEKTYKDEERLSTNGKFFEVFGKELPPNQTSFVFENLRHFTRYSIFVVACREETANDEGKGPFCSEYESVFPTTKKKENADNILDVQVPKFANNTKSSVRISWAPPADPNGEILTYEVAYKLQKPDQVEEKKCIPVEDFNQTVGYYLKLNEGKYSIRVRANSLAGYGNFTNARYTEVEAPLNYTKYFLWLSGIVGILLIVGLTGYVRHLRKEVPLNDFHINTEVNPFYASMQYIPDDWEVMRENIIQLAPLGQGSFGMVYNGILKSFSGNGVDRECAIKTVNENATDRERTNFLSEASVMKEFDTHHVVRLLGVCSRGQPALVVMELMKKGDLKSYLRAHRPEERDAAMMAYLHRIGVTGNVQPPTYGRIYQMAIEIADGMAYLAAKKFVHRDLAARNCMVAEDLTVKIGDFGMTRDIYETDYYRKGTKGLLPVRWMPPESLRDGVYSSASDVFSFGVVLWEMATLAAQPYQGYTNEQVLRLVIDGGVMERPENCPKVLDRLMEKCWRHRPSARPSFLDIIAYLEQQCPDSNFKDVSFYHSEMGLHHREKERKERSQLDAFAAVPLDQDQQDAGQQEDATTPLRTEQNSSLDQPAESPVALVDDHATHSPFSLQSGFIVSSTPDNQTAVPTAFQNLTRQSDDAAAYVQPDPATLVEEKGYETYDPSPKCVELPTSRSGSTGGGGKLSGEQHLLPRKGRQPIIMSNSMPDDVIGGSSLQPSTASVASSNASSQTGRYLKRVVADTLRNPANMINRHLFNHKRTGSNASHKSNASNAPSTSSNSNLTSHPVAMGNLGTIESGGSGSAGSFTGTPRFYTPSAAPSGGGVAISDNPNYRILDESVASEQATILTTSSPNPNYEIMHPSGSQISANPNYVPMKKSPVQMAGVTISQNPNYQPMQAPLNARQSSSEEDNEQEEDDEDDDEDVDDEHVEHIKMERMPLSRPRQKAVLRLEPPRSRSASKTRKSPTNPNAGVGTTGVGNMSNLLKESWLRPASTPRPPPPNGFIGREA</sequence>
<dbReference type="InterPro" id="IPR000494">
    <property type="entry name" value="Rcpt_L-dom"/>
</dbReference>
<dbReference type="SUPFAM" id="SSF52058">
    <property type="entry name" value="L domain-like"/>
    <property type="match status" value="2"/>
</dbReference>
<dbReference type="PROSITE" id="PS50853">
    <property type="entry name" value="FN3"/>
    <property type="match status" value="1"/>
</dbReference>
<evidence type="ECO:0000256" key="18">
    <source>
        <dbReference type="ARBA" id="ARBA00023170"/>
    </source>
</evidence>
<comment type="catalytic activity">
    <reaction evidence="21">
        <text>L-tyrosyl-[protein] + ATP = O-phospho-L-tyrosyl-[protein] + ADP + H(+)</text>
        <dbReference type="Rhea" id="RHEA:10596"/>
        <dbReference type="Rhea" id="RHEA-COMP:10136"/>
        <dbReference type="Rhea" id="RHEA-COMP:20101"/>
        <dbReference type="ChEBI" id="CHEBI:15378"/>
        <dbReference type="ChEBI" id="CHEBI:30616"/>
        <dbReference type="ChEBI" id="CHEBI:46858"/>
        <dbReference type="ChEBI" id="CHEBI:61978"/>
        <dbReference type="ChEBI" id="CHEBI:456216"/>
        <dbReference type="EC" id="2.7.10.1"/>
    </reaction>
</comment>
<dbReference type="OrthoDB" id="5809444at2759"/>
<feature type="region of interest" description="Disordered" evidence="24">
    <location>
        <begin position="1783"/>
        <end position="1815"/>
    </location>
</feature>
<evidence type="ECO:0000256" key="4">
    <source>
        <dbReference type="ARBA" id="ARBA00022553"/>
    </source>
</evidence>
<feature type="region of interest" description="Disordered" evidence="24">
    <location>
        <begin position="1882"/>
        <end position="1930"/>
    </location>
</feature>
<feature type="domain" description="Protein kinase" evidence="25">
    <location>
        <begin position="1366"/>
        <end position="1654"/>
    </location>
</feature>
<feature type="region of interest" description="Disordered" evidence="24">
    <location>
        <begin position="1685"/>
        <end position="1718"/>
    </location>
</feature>
<dbReference type="Pfam" id="PF00041">
    <property type="entry name" value="fn3"/>
    <property type="match status" value="1"/>
</dbReference>
<keyword evidence="10" id="KW-0677">Repeat</keyword>
<dbReference type="Gene3D" id="2.10.220.10">
    <property type="entry name" value="Hormone Receptor, Insulin-like Growth Factor Receptor 1, Chain A, domain 2"/>
    <property type="match status" value="1"/>
</dbReference>
<dbReference type="EnsemblMetazoa" id="XM_044457403.1">
    <property type="protein sequence ID" value="XP_044313338.1"/>
    <property type="gene ID" value="LOC108043824"/>
</dbReference>
<dbReference type="SUPFAM" id="SSF49265">
    <property type="entry name" value="Fibronectin type III"/>
    <property type="match status" value="3"/>
</dbReference>
<dbReference type="GeneID" id="108043824"/>
<keyword evidence="12" id="KW-0418">Kinase</keyword>
<evidence type="ECO:0000256" key="23">
    <source>
        <dbReference type="PROSITE-ProRule" id="PRU10141"/>
    </source>
</evidence>
<dbReference type="GO" id="GO:0005899">
    <property type="term" value="C:insulin receptor complex"/>
    <property type="evidence" value="ECO:0007669"/>
    <property type="project" value="TreeGrafter"/>
</dbReference>
<dbReference type="InterPro" id="IPR006211">
    <property type="entry name" value="Furin-like_Cys-rich_dom"/>
</dbReference>
<dbReference type="CDD" id="cd00063">
    <property type="entry name" value="FN3"/>
    <property type="match status" value="1"/>
</dbReference>
<dbReference type="GO" id="GO:0042593">
    <property type="term" value="P:glucose homeostasis"/>
    <property type="evidence" value="ECO:0007669"/>
    <property type="project" value="TreeGrafter"/>
</dbReference>
<dbReference type="PROSITE" id="PS00109">
    <property type="entry name" value="PROTEIN_KINASE_TYR"/>
    <property type="match status" value="1"/>
</dbReference>
<dbReference type="GO" id="GO:0007399">
    <property type="term" value="P:nervous system development"/>
    <property type="evidence" value="ECO:0007669"/>
    <property type="project" value="UniProtKB-ARBA"/>
</dbReference>
<dbReference type="InterPro" id="IPR050122">
    <property type="entry name" value="RTK"/>
</dbReference>
<feature type="compositionally biased region" description="Basic and acidic residues" evidence="24">
    <location>
        <begin position="2051"/>
        <end position="2061"/>
    </location>
</feature>
<dbReference type="CDD" id="cd05032">
    <property type="entry name" value="PTKc_InsR_like"/>
    <property type="match status" value="1"/>
</dbReference>
<keyword evidence="19" id="KW-0325">Glycoprotein</keyword>
<dbReference type="InterPro" id="IPR003961">
    <property type="entry name" value="FN3_dom"/>
</dbReference>
<keyword evidence="9" id="KW-0732">Signal</keyword>
<evidence type="ECO:0000313" key="29">
    <source>
        <dbReference type="Proteomes" id="UP001652680"/>
    </source>
</evidence>
<dbReference type="FunFam" id="2.60.40.10:FF:001941">
    <property type="entry name" value="Tyrosine-protein kinase receptor"/>
    <property type="match status" value="1"/>
</dbReference>
<dbReference type="GO" id="GO:0005524">
    <property type="term" value="F:ATP binding"/>
    <property type="evidence" value="ECO:0007669"/>
    <property type="project" value="UniProtKB-UniRule"/>
</dbReference>
<evidence type="ECO:0000256" key="21">
    <source>
        <dbReference type="ARBA" id="ARBA00051243"/>
    </source>
</evidence>
<accession>A0A6P4EYJ4</accession>
<keyword evidence="7" id="KW-0812">Transmembrane</keyword>
<dbReference type="PRINTS" id="PR00109">
    <property type="entry name" value="TYRKINASE"/>
</dbReference>
<keyword evidence="17" id="KW-1015">Disulfide bond</keyword>
<reference evidence="30" key="2">
    <citation type="submission" date="2025-04" db="UniProtKB">
        <authorList>
            <consortium name="RefSeq"/>
        </authorList>
    </citation>
    <scope>IDENTIFICATION</scope>
</reference>
<dbReference type="InterPro" id="IPR009030">
    <property type="entry name" value="Growth_fac_rcpt_cys_sf"/>
</dbReference>
<dbReference type="InterPro" id="IPR017896">
    <property type="entry name" value="4Fe4S_Fe-S-bd"/>
</dbReference>
<dbReference type="PROSITE" id="PS00239">
    <property type="entry name" value="RECEPTOR_TYR_KIN_II"/>
    <property type="match status" value="1"/>
</dbReference>
<evidence type="ECO:0000256" key="1">
    <source>
        <dbReference type="ARBA" id="ARBA00001936"/>
    </source>
</evidence>
<dbReference type="SMART" id="SM00219">
    <property type="entry name" value="TyrKc"/>
    <property type="match status" value="1"/>
</dbReference>
<evidence type="ECO:0000256" key="14">
    <source>
        <dbReference type="ARBA" id="ARBA00022989"/>
    </source>
</evidence>
<dbReference type="PANTHER" id="PTHR24416:SF525">
    <property type="entry name" value="INSULIN-LIKE RECEPTOR"/>
    <property type="match status" value="1"/>
</dbReference>
<feature type="compositionally biased region" description="Polar residues" evidence="24">
    <location>
        <begin position="1703"/>
        <end position="1713"/>
    </location>
</feature>
<dbReference type="SUPFAM" id="SSF56112">
    <property type="entry name" value="Protein kinase-like (PK-like)"/>
    <property type="match status" value="1"/>
</dbReference>
<feature type="compositionally biased region" description="Low complexity" evidence="24">
    <location>
        <begin position="1841"/>
        <end position="1852"/>
    </location>
</feature>
<dbReference type="GO" id="GO:0030424">
    <property type="term" value="C:axon"/>
    <property type="evidence" value="ECO:0007669"/>
    <property type="project" value="TreeGrafter"/>
</dbReference>
<evidence type="ECO:0000256" key="13">
    <source>
        <dbReference type="ARBA" id="ARBA00022840"/>
    </source>
</evidence>
<dbReference type="GO" id="GO:0030154">
    <property type="term" value="P:cell differentiation"/>
    <property type="evidence" value="ECO:0007669"/>
    <property type="project" value="UniProtKB-ARBA"/>
</dbReference>
<evidence type="ECO:0000256" key="7">
    <source>
        <dbReference type="ARBA" id="ARBA00022692"/>
    </source>
</evidence>
<dbReference type="InterPro" id="IPR036941">
    <property type="entry name" value="Rcpt_L-dom_sf"/>
</dbReference>
<evidence type="ECO:0000256" key="15">
    <source>
        <dbReference type="ARBA" id="ARBA00023136"/>
    </source>
</evidence>
<keyword evidence="29" id="KW-1185">Reference proteome</keyword>
<dbReference type="GO" id="GO:0043560">
    <property type="term" value="F:insulin receptor substrate binding"/>
    <property type="evidence" value="ECO:0007669"/>
    <property type="project" value="TreeGrafter"/>
</dbReference>
<keyword evidence="13 23" id="KW-0067">ATP-binding</keyword>
<organism evidence="30">
    <name type="scientific">Drosophila rhopaloa</name>
    <name type="common">Fruit fly</name>
    <dbReference type="NCBI Taxonomy" id="1041015"/>
    <lineage>
        <taxon>Eukaryota</taxon>
        <taxon>Metazoa</taxon>
        <taxon>Ecdysozoa</taxon>
        <taxon>Arthropoda</taxon>
        <taxon>Hexapoda</taxon>
        <taxon>Insecta</taxon>
        <taxon>Pterygota</taxon>
        <taxon>Neoptera</taxon>
        <taxon>Endopterygota</taxon>
        <taxon>Diptera</taxon>
        <taxon>Brachycera</taxon>
        <taxon>Muscomorpha</taxon>
        <taxon>Ephydroidea</taxon>
        <taxon>Drosophilidae</taxon>
        <taxon>Drosophila</taxon>
        <taxon>Sophophora</taxon>
    </lineage>
</organism>
<dbReference type="InterPro" id="IPR000719">
    <property type="entry name" value="Prot_kinase_dom"/>
</dbReference>
<dbReference type="InterPro" id="IPR036116">
    <property type="entry name" value="FN3_sf"/>
</dbReference>
<feature type="domain" description="Fibronectin type-III" evidence="26">
    <location>
        <begin position="1206"/>
        <end position="1301"/>
    </location>
</feature>
<keyword evidence="14" id="KW-1133">Transmembrane helix</keyword>
<evidence type="ECO:0000256" key="16">
    <source>
        <dbReference type="ARBA" id="ARBA00023137"/>
    </source>
</evidence>
<keyword evidence="18" id="KW-0675">Receptor</keyword>
<dbReference type="InterPro" id="IPR020635">
    <property type="entry name" value="Tyr_kinase_cat_dom"/>
</dbReference>
<reference evidence="28" key="3">
    <citation type="submission" date="2025-05" db="UniProtKB">
        <authorList>
            <consortium name="EnsemblMetazoa"/>
        </authorList>
    </citation>
    <scope>IDENTIFICATION</scope>
</reference>
<dbReference type="Pfam" id="PF07714">
    <property type="entry name" value="PK_Tyr_Ser-Thr"/>
    <property type="match status" value="1"/>
</dbReference>
<comment type="cofactor">
    <cofactor evidence="1">
        <name>Mn(2+)</name>
        <dbReference type="ChEBI" id="CHEBI:29035"/>
    </cofactor>
</comment>
<keyword evidence="5" id="KW-0808">Transferase</keyword>
<dbReference type="InterPro" id="IPR017441">
    <property type="entry name" value="Protein_kinase_ATP_BS"/>
</dbReference>
<evidence type="ECO:0000256" key="2">
    <source>
        <dbReference type="ARBA" id="ARBA00004479"/>
    </source>
</evidence>
<dbReference type="EC" id="2.7.10.1" evidence="3"/>
<name>A0A6P4EYJ4_DRORH</name>
<comment type="subcellular location">
    <subcellularLocation>
        <location evidence="2">Membrane</location>
        <topology evidence="2">Single-pass type I membrane protein</topology>
    </subcellularLocation>
</comment>
<reference evidence="29" key="1">
    <citation type="journal article" date="2021" name="Elife">
        <title>Highly contiguous assemblies of 101 drosophilid genomes.</title>
        <authorList>
            <person name="Kim B.Y."/>
            <person name="Wang J.R."/>
            <person name="Miller D.E."/>
            <person name="Barmina O."/>
            <person name="Delaney E."/>
            <person name="Thompson A."/>
            <person name="Comeault A.A."/>
            <person name="Peede D."/>
            <person name="D'Agostino E.R."/>
            <person name="Pelaez J."/>
            <person name="Aguilar J.M."/>
            <person name="Haji D."/>
            <person name="Matsunaga T."/>
            <person name="Armstrong E.E."/>
            <person name="Zych M."/>
            <person name="Ogawa Y."/>
            <person name="Stamenkovic-Radak M."/>
            <person name="Jelic M."/>
            <person name="Veselinovic M.S."/>
            <person name="Tanaskovic M."/>
            <person name="Eric P."/>
            <person name="Gao J.J."/>
            <person name="Katoh T.K."/>
            <person name="Toda M.J."/>
            <person name="Watabe H."/>
            <person name="Watada M."/>
            <person name="Davis J.S."/>
            <person name="Moyle L.C."/>
            <person name="Manoli G."/>
            <person name="Bertolini E."/>
            <person name="Kostal V."/>
            <person name="Hawley R.S."/>
            <person name="Takahashi A."/>
            <person name="Jones C.D."/>
            <person name="Price D.K."/>
            <person name="Whiteman N."/>
            <person name="Kopp A."/>
            <person name="Matute D.R."/>
            <person name="Petrov D.A."/>
        </authorList>
    </citation>
    <scope>NUCLEOTIDE SEQUENCE [LARGE SCALE GENOMIC DNA]</scope>
</reference>
<dbReference type="Proteomes" id="UP001652680">
    <property type="component" value="Unassembled WGS sequence"/>
</dbReference>
<feature type="binding site" evidence="23">
    <location>
        <position position="1400"/>
    </location>
    <ligand>
        <name>ATP</name>
        <dbReference type="ChEBI" id="CHEBI:30616"/>
    </ligand>
</feature>
<keyword evidence="16" id="KW-0829">Tyrosine-protein kinase</keyword>
<dbReference type="InterPro" id="IPR001245">
    <property type="entry name" value="Ser-Thr/Tyr_kinase_cat_dom"/>
</dbReference>
<dbReference type="SMART" id="SM00261">
    <property type="entry name" value="FU"/>
    <property type="match status" value="1"/>
</dbReference>